<reference evidence="6 7" key="1">
    <citation type="journal article" date="2009" name="Int. J. Syst. Evol. Microbiol.">
        <title>Transfer of Teichococcus ludipueritiae and Muricoccus roseus to the genus Roseomonas, as Roseomonas ludipueritiae comb. nov. and Roseomonas rosea comb. nov., respectively, and emended description of the genus Roseomonas.</title>
        <authorList>
            <person name="Sanchez-Porro C."/>
            <person name="Gallego V."/>
            <person name="Busse H.J."/>
            <person name="Kampfer P."/>
            <person name="Ventosa A."/>
        </authorList>
    </citation>
    <scope>NUCLEOTIDE SEQUENCE [LARGE SCALE GENOMIC DNA]</scope>
    <source>
        <strain evidence="6 7">DSM 14915</strain>
    </source>
</reference>
<proteinExistence type="inferred from homology"/>
<dbReference type="InterPro" id="IPR028082">
    <property type="entry name" value="Peripla_BP_I"/>
</dbReference>
<dbReference type="Gene3D" id="3.40.50.2300">
    <property type="match status" value="2"/>
</dbReference>
<sequence length="430" mass="44668">MAQAGRRATLKGLGSLFTATLSAAAWAQKPPGSTAELRIGAIFPATGPLARLGEESFRGLELAVEARNAAGGVFGRPIRLVRAAAEHPAQAAAATRVLMSVERVAAVFGTGASVLSLPASRAAELQGVPFFELGAVADAVTARGFRLLFRAAPLASQYAALSLRACADLLPELWNTRPEGLRVAVLHENGAFGQAVGLVQESLLRQGIGPRLAVRLTYPAAVLPGQPGNPPPPPDFAALLGRLRESSPDVLLHSGQEAEAAALFATMADAGWMPRMLVGCGAGYHSQEAARSIGPGFVGTMAVGPAPYASGGALAEPARRLAERYAARYGHAPSSGHSLGHAMAAAFFLEALHRAGSPERERIRAAVLAMPAGDLSPGWPMAMDEEGQNRLARPVLSQWQGQGMALRQVAILGPAALEQPRDRMAPISSP</sequence>
<dbReference type="EMBL" id="JACTUZ010000001">
    <property type="protein sequence ID" value="MBC9175497.1"/>
    <property type="molecule type" value="Genomic_DNA"/>
</dbReference>
<dbReference type="Pfam" id="PF13458">
    <property type="entry name" value="Peripla_BP_6"/>
    <property type="match status" value="1"/>
</dbReference>
<keyword evidence="3" id="KW-0029">Amino-acid transport</keyword>
<dbReference type="InterPro" id="IPR051010">
    <property type="entry name" value="BCAA_transport"/>
</dbReference>
<protein>
    <submittedName>
        <fullName evidence="6">ABC transporter substrate-binding protein</fullName>
    </submittedName>
</protein>
<dbReference type="RefSeq" id="WP_187776656.1">
    <property type="nucleotide sequence ID" value="NZ_JACTUZ010000001.1"/>
</dbReference>
<keyword evidence="3" id="KW-0813">Transport</keyword>
<gene>
    <name evidence="6" type="ORF">IBL25_00885</name>
</gene>
<evidence type="ECO:0000256" key="3">
    <source>
        <dbReference type="ARBA" id="ARBA00022970"/>
    </source>
</evidence>
<dbReference type="SUPFAM" id="SSF53822">
    <property type="entry name" value="Periplasmic binding protein-like I"/>
    <property type="match status" value="1"/>
</dbReference>
<evidence type="ECO:0000313" key="6">
    <source>
        <dbReference type="EMBL" id="MBC9175497.1"/>
    </source>
</evidence>
<dbReference type="InterPro" id="IPR028081">
    <property type="entry name" value="Leu-bd"/>
</dbReference>
<dbReference type="PANTHER" id="PTHR30483">
    <property type="entry name" value="LEUCINE-SPECIFIC-BINDING PROTEIN"/>
    <property type="match status" value="1"/>
</dbReference>
<dbReference type="Proteomes" id="UP000603940">
    <property type="component" value="Unassembled WGS sequence"/>
</dbReference>
<keyword evidence="2 4" id="KW-0732">Signal</keyword>
<keyword evidence="7" id="KW-1185">Reference proteome</keyword>
<comment type="similarity">
    <text evidence="1">Belongs to the leucine-binding protein family.</text>
</comment>
<feature type="signal peptide" evidence="4">
    <location>
        <begin position="1"/>
        <end position="27"/>
    </location>
</feature>
<evidence type="ECO:0000256" key="2">
    <source>
        <dbReference type="ARBA" id="ARBA00022729"/>
    </source>
</evidence>
<feature type="chain" id="PRO_5045046517" evidence="4">
    <location>
        <begin position="28"/>
        <end position="430"/>
    </location>
</feature>
<evidence type="ECO:0000259" key="5">
    <source>
        <dbReference type="Pfam" id="PF13458"/>
    </source>
</evidence>
<evidence type="ECO:0000256" key="4">
    <source>
        <dbReference type="SAM" id="SignalP"/>
    </source>
</evidence>
<feature type="domain" description="Leucine-binding protein" evidence="5">
    <location>
        <begin position="37"/>
        <end position="389"/>
    </location>
</feature>
<organism evidence="6 7">
    <name type="scientific">Pseudoroseomonas ludipueritiae</name>
    <dbReference type="NCBI Taxonomy" id="198093"/>
    <lineage>
        <taxon>Bacteria</taxon>
        <taxon>Pseudomonadati</taxon>
        <taxon>Pseudomonadota</taxon>
        <taxon>Alphaproteobacteria</taxon>
        <taxon>Acetobacterales</taxon>
        <taxon>Acetobacteraceae</taxon>
        <taxon>Pseudoroseomonas</taxon>
    </lineage>
</organism>
<dbReference type="PANTHER" id="PTHR30483:SF6">
    <property type="entry name" value="PERIPLASMIC BINDING PROTEIN OF ABC TRANSPORTER FOR NATURAL AMINO ACIDS"/>
    <property type="match status" value="1"/>
</dbReference>
<comment type="caution">
    <text evidence="6">The sequence shown here is derived from an EMBL/GenBank/DDBJ whole genome shotgun (WGS) entry which is preliminary data.</text>
</comment>
<evidence type="ECO:0000256" key="1">
    <source>
        <dbReference type="ARBA" id="ARBA00010062"/>
    </source>
</evidence>
<evidence type="ECO:0000313" key="7">
    <source>
        <dbReference type="Proteomes" id="UP000603940"/>
    </source>
</evidence>
<name>A0ABR7R1G5_9PROT</name>
<accession>A0ABR7R1G5</accession>